<dbReference type="InterPro" id="IPR002298">
    <property type="entry name" value="DNA_polymerase_A"/>
</dbReference>
<feature type="compositionally biased region" description="Pro residues" evidence="1">
    <location>
        <begin position="263"/>
        <end position="281"/>
    </location>
</feature>
<dbReference type="PANTHER" id="PTHR10133:SF62">
    <property type="entry name" value="DNA POLYMERASE THETA"/>
    <property type="match status" value="1"/>
</dbReference>
<reference evidence="3" key="1">
    <citation type="journal article" date="2022" name="bioRxiv">
        <title>Genomics of Preaxostyla Flagellates Illuminates Evolutionary Transitions and the Path Towards Mitochondrial Loss.</title>
        <authorList>
            <person name="Novak L.V.F."/>
            <person name="Treitli S.C."/>
            <person name="Pyrih J."/>
            <person name="Halakuc P."/>
            <person name="Pipaliya S.V."/>
            <person name="Vacek V."/>
            <person name="Brzon O."/>
            <person name="Soukal P."/>
            <person name="Eme L."/>
            <person name="Dacks J.B."/>
            <person name="Karnkowska A."/>
            <person name="Elias M."/>
            <person name="Hampl V."/>
        </authorList>
    </citation>
    <scope>NUCLEOTIDE SEQUENCE</scope>
    <source>
        <strain evidence="3">RCP-MX</strain>
    </source>
</reference>
<feature type="region of interest" description="Disordered" evidence="1">
    <location>
        <begin position="32"/>
        <end position="111"/>
    </location>
</feature>
<protein>
    <recommendedName>
        <fullName evidence="2">POLQ-like helical domain-containing protein</fullName>
    </recommendedName>
</protein>
<feature type="region of interest" description="Disordered" evidence="1">
    <location>
        <begin position="233"/>
        <end position="290"/>
    </location>
</feature>
<dbReference type="SUPFAM" id="SSF158702">
    <property type="entry name" value="Sec63 N-terminal domain-like"/>
    <property type="match status" value="1"/>
</dbReference>
<evidence type="ECO:0000259" key="2">
    <source>
        <dbReference type="Pfam" id="PF21099"/>
    </source>
</evidence>
<evidence type="ECO:0000313" key="3">
    <source>
        <dbReference type="EMBL" id="KAJ4458797.1"/>
    </source>
</evidence>
<feature type="compositionally biased region" description="Basic and acidic residues" evidence="1">
    <location>
        <begin position="648"/>
        <end position="668"/>
    </location>
</feature>
<feature type="region of interest" description="Disordered" evidence="1">
    <location>
        <begin position="544"/>
        <end position="699"/>
    </location>
</feature>
<feature type="compositionally biased region" description="Acidic residues" evidence="1">
    <location>
        <begin position="625"/>
        <end position="647"/>
    </location>
</feature>
<feature type="domain" description="POLQ-like helical" evidence="2">
    <location>
        <begin position="348"/>
        <end position="432"/>
    </location>
</feature>
<feature type="compositionally biased region" description="Low complexity" evidence="1">
    <location>
        <begin position="38"/>
        <end position="69"/>
    </location>
</feature>
<accession>A0ABQ8UK48</accession>
<evidence type="ECO:0000313" key="4">
    <source>
        <dbReference type="Proteomes" id="UP001141327"/>
    </source>
</evidence>
<dbReference type="Proteomes" id="UP001141327">
    <property type="component" value="Unassembled WGS sequence"/>
</dbReference>
<organism evidence="3 4">
    <name type="scientific">Paratrimastix pyriformis</name>
    <dbReference type="NCBI Taxonomy" id="342808"/>
    <lineage>
        <taxon>Eukaryota</taxon>
        <taxon>Metamonada</taxon>
        <taxon>Preaxostyla</taxon>
        <taxon>Paratrimastigidae</taxon>
        <taxon>Paratrimastix</taxon>
    </lineage>
</organism>
<gene>
    <name evidence="3" type="ORF">PAPYR_5309</name>
</gene>
<name>A0ABQ8UK48_9EUKA</name>
<comment type="caution">
    <text evidence="3">The sequence shown here is derived from an EMBL/GenBank/DDBJ whole genome shotgun (WGS) entry which is preliminary data.</text>
</comment>
<dbReference type="Gene3D" id="1.10.3380.20">
    <property type="match status" value="1"/>
</dbReference>
<feature type="compositionally biased region" description="Basic and acidic residues" evidence="1">
    <location>
        <begin position="544"/>
        <end position="557"/>
    </location>
</feature>
<feature type="compositionally biased region" description="Low complexity" evidence="1">
    <location>
        <begin position="669"/>
        <end position="693"/>
    </location>
</feature>
<feature type="region of interest" description="Disordered" evidence="1">
    <location>
        <begin position="312"/>
        <end position="333"/>
    </location>
</feature>
<feature type="compositionally biased region" description="Gly residues" evidence="1">
    <location>
        <begin position="613"/>
        <end position="623"/>
    </location>
</feature>
<dbReference type="PANTHER" id="PTHR10133">
    <property type="entry name" value="DNA POLYMERASE I"/>
    <property type="match status" value="1"/>
</dbReference>
<feature type="domain" description="POLQ-like helical" evidence="2">
    <location>
        <begin position="155"/>
        <end position="233"/>
    </location>
</feature>
<sequence>MLLESVACEAAKTVPEVTHFVQQTLLWTQIAAKPPDDPSVTPPSSSSEASAPGPTAPAATAPDAPASSGGSNGPPSPPAPSDPPPIGATPAPTSAAADPPDAAPRPHRPQDPLKPVILSCMRYLQRAGFVDFVEGAFVATLFGLAAYKSSMPVEHAVAVSVTLNHAREAMCLSDDLHACFLTAPLESPVIPDWSFYHRLVGQLPPIRQRIANFVGVSELYLCRRAQGLSSAQAAAAATGAPGPPPTPRPATAGPLGRPAHPAQLPPARPAPSPSMPPPAPSPSALSNSSILADLPPGDLVALGPFLAAQSPNPAAAAAGGPRKGGPDGALESPFQHADSTVLLGPEAVAMRFYSALIMSELIQEKDIVAVADKYHVNRGHLQVPIALPPLSSRPPPGLMANGAVFAQMMAAFCRRMEWPDMEVVLQLFCKRLNHGVRTELIPLIEIGGVGQARARALWNAGYRDVRSLALAQPEDVVAVVRGGMGHYPLGTVRRIIESAQSRVNPFAHPIFDLCPKIHHALPGMGWGVNASMSTVLAQKAEEARTEAEALKADHDRATATATARRQQPGPPTRGAASPPSPPGRLADIKSPAFADRPRTPPSGPTEAAIGEGEASGGAGGGEGPTPEEEPPWEGEGAPEGDDDPEMLEQERIARQHEDFLRRLEERATQEQQQQPPAPDPLQAQGPAGGPQEDAGGGRQ</sequence>
<feature type="compositionally biased region" description="Low complexity" evidence="1">
    <location>
        <begin position="88"/>
        <end position="100"/>
    </location>
</feature>
<proteinExistence type="predicted"/>
<dbReference type="EMBL" id="JAPMOS010000025">
    <property type="protein sequence ID" value="KAJ4458797.1"/>
    <property type="molecule type" value="Genomic_DNA"/>
</dbReference>
<evidence type="ECO:0000256" key="1">
    <source>
        <dbReference type="SAM" id="MobiDB-lite"/>
    </source>
</evidence>
<keyword evidence="4" id="KW-1185">Reference proteome</keyword>
<dbReference type="InterPro" id="IPR048960">
    <property type="entry name" value="POLQ-like_helical"/>
</dbReference>
<feature type="compositionally biased region" description="Pro residues" evidence="1">
    <location>
        <begin position="74"/>
        <end position="87"/>
    </location>
</feature>
<feature type="compositionally biased region" description="Low complexity" evidence="1">
    <location>
        <begin position="249"/>
        <end position="262"/>
    </location>
</feature>
<dbReference type="Pfam" id="PF21099">
    <property type="entry name" value="POLQ_helical"/>
    <property type="match status" value="2"/>
</dbReference>